<dbReference type="EMBL" id="BMAV01023993">
    <property type="protein sequence ID" value="GFS29271.1"/>
    <property type="molecule type" value="Genomic_DNA"/>
</dbReference>
<accession>A0A8X6I3S5</accession>
<dbReference type="OrthoDB" id="6430962at2759"/>
<gene>
    <name evidence="1" type="ORF">TNIN_43321</name>
</gene>
<reference evidence="1" key="1">
    <citation type="submission" date="2020-08" db="EMBL/GenBank/DDBJ databases">
        <title>Multicomponent nature underlies the extraordinary mechanical properties of spider dragline silk.</title>
        <authorList>
            <person name="Kono N."/>
            <person name="Nakamura H."/>
            <person name="Mori M."/>
            <person name="Yoshida Y."/>
            <person name="Ohtoshi R."/>
            <person name="Malay A.D."/>
            <person name="Moran D.A.P."/>
            <person name="Tomita M."/>
            <person name="Numata K."/>
            <person name="Arakawa K."/>
        </authorList>
    </citation>
    <scope>NUCLEOTIDE SEQUENCE</scope>
</reference>
<sequence>MKPRLHLSATARSGDRKMLLIFACVFCFGTVVVSSFSVESNIPHLQKKEMVTEFWESINSHNTKVKDSSINKKSNDVSKRSSSALEWFDDSTDEEISGALVSARRFPKSFESSESILGISSDQVLKSSNYDKKVNGDNKRKKMSKKDDNVMIPKIRYGRSDYLIPAPRLGRSKYSIPNSRFKRLDSSVPEPRFGRSNYLTSIPRFERSDTLIPVPRTGRSVYVIPTPRSGKSDHLIPAPRLGRSNYLMPIPRYGRSSYLIPAPLFGRSENFISEPRLERSNFLITAPRVDRFDYLIPVPRVERSDYLIPVPLPRVGRSNYLIPAPRVGRSNYLIPVPRVGRSNYLIPVPRVGRSNYLIPAPRVGRSNYLIPVPRVGRSNYLIPVPRVGRSKDLIPVQDRNMTEKILYVFTEIDNIKSEDPEVYNANNFGTKRNSDGNETIIPYPRPGRVAETKSEEVKNELESMDMAVKRQTNDTLIPQIRYG</sequence>
<protein>
    <submittedName>
        <fullName evidence="1">Uncharacterized protein</fullName>
    </submittedName>
</protein>
<evidence type="ECO:0000313" key="2">
    <source>
        <dbReference type="Proteomes" id="UP000886998"/>
    </source>
</evidence>
<dbReference type="Proteomes" id="UP000886998">
    <property type="component" value="Unassembled WGS sequence"/>
</dbReference>
<comment type="caution">
    <text evidence="1">The sequence shown here is derived from an EMBL/GenBank/DDBJ whole genome shotgun (WGS) entry which is preliminary data.</text>
</comment>
<evidence type="ECO:0000313" key="1">
    <source>
        <dbReference type="EMBL" id="GFS29271.1"/>
    </source>
</evidence>
<organism evidence="1 2">
    <name type="scientific">Trichonephila inaurata madagascariensis</name>
    <dbReference type="NCBI Taxonomy" id="2747483"/>
    <lineage>
        <taxon>Eukaryota</taxon>
        <taxon>Metazoa</taxon>
        <taxon>Ecdysozoa</taxon>
        <taxon>Arthropoda</taxon>
        <taxon>Chelicerata</taxon>
        <taxon>Arachnida</taxon>
        <taxon>Araneae</taxon>
        <taxon>Araneomorphae</taxon>
        <taxon>Entelegynae</taxon>
        <taxon>Araneoidea</taxon>
        <taxon>Nephilidae</taxon>
        <taxon>Trichonephila</taxon>
        <taxon>Trichonephila inaurata</taxon>
    </lineage>
</organism>
<keyword evidence="2" id="KW-1185">Reference proteome</keyword>
<proteinExistence type="predicted"/>
<dbReference type="AlphaFoldDB" id="A0A8X6I3S5"/>
<name>A0A8X6I3S5_9ARAC</name>